<dbReference type="Proteomes" id="UP000310200">
    <property type="component" value="Unassembled WGS sequence"/>
</dbReference>
<name>A0A4S2L7S5_9HYME</name>
<sequence>MIDDLRHPLYPVTGNVTQRPIIHYGPIRTIQNYPRGVPVKDDAYRLGLLLQDNDGHYAGDVRRVSSYWSHERYGIGRETHPAPVREATEDQRGVRGILLKETWLTPLDLGDNDVIANDIMQLGGILQPLEQLGWMVVCKFLRGNLACQTREDGQSVRSHAAATVAREGGNNLDRESSGWFEGIPHANEHALPLARDKEAG</sequence>
<accession>A0A4S2L7S5</accession>
<organism evidence="1 2">
    <name type="scientific">Temnothorax longispinosus</name>
    <dbReference type="NCBI Taxonomy" id="300112"/>
    <lineage>
        <taxon>Eukaryota</taxon>
        <taxon>Metazoa</taxon>
        <taxon>Ecdysozoa</taxon>
        <taxon>Arthropoda</taxon>
        <taxon>Hexapoda</taxon>
        <taxon>Insecta</taxon>
        <taxon>Pterygota</taxon>
        <taxon>Neoptera</taxon>
        <taxon>Endopterygota</taxon>
        <taxon>Hymenoptera</taxon>
        <taxon>Apocrita</taxon>
        <taxon>Aculeata</taxon>
        <taxon>Formicoidea</taxon>
        <taxon>Formicidae</taxon>
        <taxon>Myrmicinae</taxon>
        <taxon>Temnothorax</taxon>
    </lineage>
</organism>
<keyword evidence="2" id="KW-1185">Reference proteome</keyword>
<dbReference type="EMBL" id="QBLH01000334">
    <property type="protein sequence ID" value="TGZ56477.1"/>
    <property type="molecule type" value="Genomic_DNA"/>
</dbReference>
<gene>
    <name evidence="1" type="ORF">DBV15_11162</name>
</gene>
<protein>
    <submittedName>
        <fullName evidence="1">Uncharacterized protein</fullName>
    </submittedName>
</protein>
<comment type="caution">
    <text evidence="1">The sequence shown here is derived from an EMBL/GenBank/DDBJ whole genome shotgun (WGS) entry which is preliminary data.</text>
</comment>
<reference evidence="1 2" key="1">
    <citation type="journal article" date="2019" name="Philos. Trans. R. Soc. Lond., B, Biol. Sci.">
        <title>Ant behaviour and brain gene expression of defending hosts depend on the ecological success of the intruding social parasite.</title>
        <authorList>
            <person name="Kaur R."/>
            <person name="Stoldt M."/>
            <person name="Jongepier E."/>
            <person name="Feldmeyer B."/>
            <person name="Menzel F."/>
            <person name="Bornberg-Bauer E."/>
            <person name="Foitzik S."/>
        </authorList>
    </citation>
    <scope>NUCLEOTIDE SEQUENCE [LARGE SCALE GENOMIC DNA]</scope>
    <source>
        <tissue evidence="1">Whole body</tissue>
    </source>
</reference>
<proteinExistence type="predicted"/>
<evidence type="ECO:0000313" key="1">
    <source>
        <dbReference type="EMBL" id="TGZ56477.1"/>
    </source>
</evidence>
<evidence type="ECO:0000313" key="2">
    <source>
        <dbReference type="Proteomes" id="UP000310200"/>
    </source>
</evidence>
<dbReference type="AlphaFoldDB" id="A0A4S2L7S5"/>